<evidence type="ECO:0000256" key="2">
    <source>
        <dbReference type="SAM" id="Phobius"/>
    </source>
</evidence>
<name>A0ABT1EHS6_9FIRM</name>
<proteinExistence type="predicted"/>
<feature type="transmembrane region" description="Helical" evidence="2">
    <location>
        <begin position="434"/>
        <end position="455"/>
    </location>
</feature>
<dbReference type="RefSeq" id="WP_262068940.1">
    <property type="nucleotide sequence ID" value="NZ_JAMXOC010000008.1"/>
</dbReference>
<dbReference type="Proteomes" id="UP001523565">
    <property type="component" value="Unassembled WGS sequence"/>
</dbReference>
<protein>
    <submittedName>
        <fullName evidence="3">Uncharacterized protein</fullName>
    </submittedName>
</protein>
<keyword evidence="2" id="KW-0472">Membrane</keyword>
<sequence>MNKVKKMVAGVLAFALIGGILMMVPVRAAGELSLNVKDNAVPTYTAGEKKKIILEVKNNSAVDMTNVIVSPDLGNDGNSWPFTTDSQRYEQKIDILAAGASSEVAFEMTGKKAIETKRYNVKFNVLADGVAPITENVYVKGEKKADEEPITPNPAPSLEAPMVANSEPIYSGGGGGESGGNSSVPRVIVTGFSTDPGTVKAGSNFKLVVHLKNTSKVTGVSNMLFNMSATPEGEEETAAPSFLPATGSSSIFLEGIPAGGTADISIDLNAKADLVNKPYSLTMAMMYEDGSGNQIEGNSNLSIPVSQDARFEFSEFEIAPESVAVGDDANIMCELYNMGRIKLYNVKATFEGKGIEKEEVFIGHVESGATASIDAMLKGKQETKGKEKMKMTLSYEDEGGKRTEVSKDFSLEITAGATDEMMAEPMVTEQKKSGLPIIPVVIGVLVICGGAFIILKIKKRKSKLGQMDEEELFDATYGPSED</sequence>
<dbReference type="PANTHER" id="PTHR35902:SF3">
    <property type="entry name" value="NPCBM-ASSOCIATED, NEW3 DOMAIN OF ALPHA-GALACTOSIDASE"/>
    <property type="match status" value="1"/>
</dbReference>
<comment type="caution">
    <text evidence="3">The sequence shown here is derived from an EMBL/GenBank/DDBJ whole genome shotgun (WGS) entry which is preliminary data.</text>
</comment>
<evidence type="ECO:0000313" key="4">
    <source>
        <dbReference type="Proteomes" id="UP001523565"/>
    </source>
</evidence>
<dbReference type="PANTHER" id="PTHR35902">
    <property type="entry name" value="S-LAYER DOMAIN-LIKE PROTEIN-RELATED"/>
    <property type="match status" value="1"/>
</dbReference>
<gene>
    <name evidence="3" type="ORF">NK118_07335</name>
</gene>
<dbReference type="EMBL" id="JAMZFV010000008">
    <property type="protein sequence ID" value="MCP1110061.1"/>
    <property type="molecule type" value="Genomic_DNA"/>
</dbReference>
<keyword evidence="2" id="KW-1133">Transmembrane helix</keyword>
<evidence type="ECO:0000313" key="3">
    <source>
        <dbReference type="EMBL" id="MCP1110061.1"/>
    </source>
</evidence>
<evidence type="ECO:0000256" key="1">
    <source>
        <dbReference type="SAM" id="MobiDB-lite"/>
    </source>
</evidence>
<accession>A0ABT1EHS6</accession>
<keyword evidence="4" id="KW-1185">Reference proteome</keyword>
<keyword evidence="2" id="KW-0812">Transmembrane</keyword>
<reference evidence="3 4" key="1">
    <citation type="journal article" date="2022" name="Genome Biol. Evol.">
        <title>Host diet, physiology and behaviors set the stage for Lachnospiraceae cladogenesis.</title>
        <authorList>
            <person name="Vera-Ponce De Leon A."/>
            <person name="Schneider M."/>
            <person name="Jahnes B.C."/>
            <person name="Sadowski V."/>
            <person name="Camuy-Velez L.A."/>
            <person name="Duan J."/>
            <person name="Sabree Z.L."/>
        </authorList>
    </citation>
    <scope>NUCLEOTIDE SEQUENCE [LARGE SCALE GENOMIC DNA]</scope>
    <source>
        <strain evidence="3 4">PAL227</strain>
    </source>
</reference>
<organism evidence="3 4">
    <name type="scientific">Ohessyouella blattaphilus</name>
    <dbReference type="NCBI Taxonomy" id="2949333"/>
    <lineage>
        <taxon>Bacteria</taxon>
        <taxon>Bacillati</taxon>
        <taxon>Bacillota</taxon>
        <taxon>Clostridia</taxon>
        <taxon>Lachnospirales</taxon>
        <taxon>Lachnospiraceae</taxon>
        <taxon>Ohessyouella</taxon>
    </lineage>
</organism>
<feature type="region of interest" description="Disordered" evidence="1">
    <location>
        <begin position="142"/>
        <end position="182"/>
    </location>
</feature>